<organism evidence="5 6">
    <name type="scientific">Datura stramonium</name>
    <name type="common">Jimsonweed</name>
    <name type="synonym">Common thornapple</name>
    <dbReference type="NCBI Taxonomy" id="4076"/>
    <lineage>
        <taxon>Eukaryota</taxon>
        <taxon>Viridiplantae</taxon>
        <taxon>Streptophyta</taxon>
        <taxon>Embryophyta</taxon>
        <taxon>Tracheophyta</taxon>
        <taxon>Spermatophyta</taxon>
        <taxon>Magnoliopsida</taxon>
        <taxon>eudicotyledons</taxon>
        <taxon>Gunneridae</taxon>
        <taxon>Pentapetalae</taxon>
        <taxon>asterids</taxon>
        <taxon>lamiids</taxon>
        <taxon>Solanales</taxon>
        <taxon>Solanaceae</taxon>
        <taxon>Solanoideae</taxon>
        <taxon>Datureae</taxon>
        <taxon>Datura</taxon>
    </lineage>
</organism>
<keyword evidence="3" id="KW-0464">Manganese</keyword>
<sequence length="266" mass="29906">MAPAIAKIGETTAKPVANGPVSVGGRAYVTFLAGNGCDRVSKRFEGRSSRRIRWWRRFCRRPGGAPLHIEAQGCIVREIEPAFTHRTTKLNFAMAYYVINSLQASNLGVCGIQEDDVPGRLHIYEDLLKTLQITPPTPFAEQDFLNMYFKNIYRPIPLVYNLVLAMLVRHPQNVELDKVKVVHYCAAVRIKAMEVHRERREHAKEDINFQKKWWDIYKDESLDYKRPVGTNQVIGAAGAVNQLQPLIAAAMSQAGVVKYVTAPSAA</sequence>
<keyword evidence="2" id="KW-0808">Transferase</keyword>
<dbReference type="InterPro" id="IPR050587">
    <property type="entry name" value="GNT1/Glycosyltrans_8"/>
</dbReference>
<keyword evidence="1" id="KW-0328">Glycosyltransferase</keyword>
<dbReference type="EMBL" id="JACEIK010000933">
    <property type="protein sequence ID" value="MCD7464028.1"/>
    <property type="molecule type" value="Genomic_DNA"/>
</dbReference>
<dbReference type="SUPFAM" id="SSF53448">
    <property type="entry name" value="Nucleotide-diphospho-sugar transferases"/>
    <property type="match status" value="1"/>
</dbReference>
<dbReference type="EC" id="2.4.1.-" evidence="4"/>
<accession>A0ABS8SZ86</accession>
<dbReference type="Proteomes" id="UP000823775">
    <property type="component" value="Unassembled WGS sequence"/>
</dbReference>
<evidence type="ECO:0000313" key="6">
    <source>
        <dbReference type="Proteomes" id="UP000823775"/>
    </source>
</evidence>
<comment type="caution">
    <text evidence="5">The sequence shown here is derived from an EMBL/GenBank/DDBJ whole genome shotgun (WGS) entry which is preliminary data.</text>
</comment>
<evidence type="ECO:0000256" key="3">
    <source>
        <dbReference type="ARBA" id="ARBA00023211"/>
    </source>
</evidence>
<gene>
    <name evidence="5" type="primary">GOLS2_2</name>
    <name evidence="5" type="ORF">HAX54_051934</name>
</gene>
<dbReference type="Pfam" id="PF01501">
    <property type="entry name" value="Glyco_transf_8"/>
    <property type="match status" value="1"/>
</dbReference>
<protein>
    <recommendedName>
        <fullName evidence="4">Hexosyltransferase</fullName>
        <ecNumber evidence="4">2.4.1.-</ecNumber>
    </recommendedName>
</protein>
<dbReference type="InterPro" id="IPR002495">
    <property type="entry name" value="Glyco_trans_8"/>
</dbReference>
<keyword evidence="6" id="KW-1185">Reference proteome</keyword>
<dbReference type="InterPro" id="IPR029044">
    <property type="entry name" value="Nucleotide-diphossugar_trans"/>
</dbReference>
<comment type="similarity">
    <text evidence="4">Belongs to the glycosyltransferase 8 family.</text>
</comment>
<dbReference type="PANTHER" id="PTHR11183">
    <property type="entry name" value="GLYCOGENIN SUBFAMILY MEMBER"/>
    <property type="match status" value="1"/>
</dbReference>
<evidence type="ECO:0000256" key="4">
    <source>
        <dbReference type="RuleBase" id="RU362027"/>
    </source>
</evidence>
<dbReference type="Gene3D" id="3.90.550.10">
    <property type="entry name" value="Spore Coat Polysaccharide Biosynthesis Protein SpsA, Chain A"/>
    <property type="match status" value="1"/>
</dbReference>
<reference evidence="5 6" key="1">
    <citation type="journal article" date="2021" name="BMC Genomics">
        <title>Datura genome reveals duplications of psychoactive alkaloid biosynthetic genes and high mutation rate following tissue culture.</title>
        <authorList>
            <person name="Rajewski A."/>
            <person name="Carter-House D."/>
            <person name="Stajich J."/>
            <person name="Litt A."/>
        </authorList>
    </citation>
    <scope>NUCLEOTIDE SEQUENCE [LARGE SCALE GENOMIC DNA]</scope>
    <source>
        <strain evidence="5">AR-01</strain>
    </source>
</reference>
<evidence type="ECO:0000256" key="1">
    <source>
        <dbReference type="ARBA" id="ARBA00022676"/>
    </source>
</evidence>
<proteinExistence type="inferred from homology"/>
<evidence type="ECO:0000313" key="5">
    <source>
        <dbReference type="EMBL" id="MCD7464028.1"/>
    </source>
</evidence>
<name>A0ABS8SZ86_DATST</name>
<evidence type="ECO:0000256" key="2">
    <source>
        <dbReference type="ARBA" id="ARBA00022679"/>
    </source>
</evidence>